<comment type="caution">
    <text evidence="1">The sequence shown here is derived from an EMBL/GenBank/DDBJ whole genome shotgun (WGS) entry which is preliminary data.</text>
</comment>
<evidence type="ECO:0000313" key="2">
    <source>
        <dbReference type="Proteomes" id="UP001060215"/>
    </source>
</evidence>
<sequence>MGGNFTKLEPVVIGRSERGKGAIVAHVFECSGLGARHESSIVDSEAFGDCLFAAHHDCLAEPESDCEDGTVFVGHGREGSEKWDLAAEEVEVAEDRPCTLWFCKETLSKELVEAVCSKINSAIHPSQKHNPQEEDGDKADDIAGAFTRANKGTTSGLKAMDELAVGGSWNNTYVVAETIDYVGNSNEADTCVAESVLPLISLHQMSNHYAQKDVEEQLLLQNLQEWVECDHDSQKRLLVDQAVEGQIITSSFIKSLSQSPNERPGIRIEIALGQDQNRLQPNEPWNLNFLTSGPLISGSNILGVEQPCGASGVSPQTKAIDTYRQPILGSSISHINKGKRKVTRRKGLKYSLLAGRFSGFASRVGHKGAGSSYGSK</sequence>
<organism evidence="1 2">
    <name type="scientific">Camellia lanceoleosa</name>
    <dbReference type="NCBI Taxonomy" id="1840588"/>
    <lineage>
        <taxon>Eukaryota</taxon>
        <taxon>Viridiplantae</taxon>
        <taxon>Streptophyta</taxon>
        <taxon>Embryophyta</taxon>
        <taxon>Tracheophyta</taxon>
        <taxon>Spermatophyta</taxon>
        <taxon>Magnoliopsida</taxon>
        <taxon>eudicotyledons</taxon>
        <taxon>Gunneridae</taxon>
        <taxon>Pentapetalae</taxon>
        <taxon>asterids</taxon>
        <taxon>Ericales</taxon>
        <taxon>Theaceae</taxon>
        <taxon>Camellia</taxon>
    </lineage>
</organism>
<evidence type="ECO:0000313" key="1">
    <source>
        <dbReference type="EMBL" id="KAI8013505.1"/>
    </source>
</evidence>
<keyword evidence="2" id="KW-1185">Reference proteome</keyword>
<name>A0ACC0HJW5_9ERIC</name>
<dbReference type="Proteomes" id="UP001060215">
    <property type="component" value="Chromosome 4"/>
</dbReference>
<dbReference type="EMBL" id="CM045761">
    <property type="protein sequence ID" value="KAI8013505.1"/>
    <property type="molecule type" value="Genomic_DNA"/>
</dbReference>
<proteinExistence type="predicted"/>
<accession>A0ACC0HJW5</accession>
<gene>
    <name evidence="1" type="ORF">LOK49_LG05G01114</name>
</gene>
<protein>
    <submittedName>
        <fullName evidence="1">Uncharacterized protein</fullName>
    </submittedName>
</protein>
<reference evidence="1 2" key="1">
    <citation type="journal article" date="2022" name="Plant J.">
        <title>Chromosome-level genome of Camellia lanceoleosa provides a valuable resource for understanding genome evolution and self-incompatibility.</title>
        <authorList>
            <person name="Gong W."/>
            <person name="Xiao S."/>
            <person name="Wang L."/>
            <person name="Liao Z."/>
            <person name="Chang Y."/>
            <person name="Mo W."/>
            <person name="Hu G."/>
            <person name="Li W."/>
            <person name="Zhao G."/>
            <person name="Zhu H."/>
            <person name="Hu X."/>
            <person name="Ji K."/>
            <person name="Xiang X."/>
            <person name="Song Q."/>
            <person name="Yuan D."/>
            <person name="Jin S."/>
            <person name="Zhang L."/>
        </authorList>
    </citation>
    <scope>NUCLEOTIDE SEQUENCE [LARGE SCALE GENOMIC DNA]</scope>
    <source>
        <strain evidence="1">SQ_2022a</strain>
    </source>
</reference>